<proteinExistence type="predicted"/>
<feature type="domain" description="Myb-like" evidence="4">
    <location>
        <begin position="12"/>
        <end position="67"/>
    </location>
</feature>
<keyword evidence="6" id="KW-1185">Reference proteome</keyword>
<protein>
    <submittedName>
        <fullName evidence="5">Harbinger transposase derived 1</fullName>
    </submittedName>
</protein>
<dbReference type="Gene3D" id="1.10.10.60">
    <property type="entry name" value="Homeodomain-like"/>
    <property type="match status" value="2"/>
</dbReference>
<keyword evidence="2" id="KW-0479">Metal-binding</keyword>
<feature type="domain" description="Myb-like" evidence="4">
    <location>
        <begin position="318"/>
        <end position="375"/>
    </location>
</feature>
<dbReference type="PANTHER" id="PTHR47595:SF1">
    <property type="entry name" value="MYB_SANT-LIKE DNA-BINDING DOMAIN-CONTAINING PROTEIN"/>
    <property type="match status" value="1"/>
</dbReference>
<dbReference type="InterPro" id="IPR044822">
    <property type="entry name" value="Myb_DNA-bind_4"/>
</dbReference>
<dbReference type="Pfam" id="PF13837">
    <property type="entry name" value="Myb_DNA-bind_4"/>
    <property type="match status" value="3"/>
</dbReference>
<feature type="region of interest" description="Disordered" evidence="3">
    <location>
        <begin position="407"/>
        <end position="434"/>
    </location>
</feature>
<dbReference type="Pfam" id="PF13359">
    <property type="entry name" value="DDE_Tnp_4"/>
    <property type="match status" value="1"/>
</dbReference>
<dbReference type="PROSITE" id="PS50090">
    <property type="entry name" value="MYB_LIKE"/>
    <property type="match status" value="3"/>
</dbReference>
<name>A0ABN7B7N6_9HEMI</name>
<evidence type="ECO:0000256" key="2">
    <source>
        <dbReference type="ARBA" id="ARBA00022723"/>
    </source>
</evidence>
<evidence type="ECO:0000259" key="4">
    <source>
        <dbReference type="PROSITE" id="PS50090"/>
    </source>
</evidence>
<feature type="region of interest" description="Disordered" evidence="3">
    <location>
        <begin position="120"/>
        <end position="152"/>
    </location>
</feature>
<evidence type="ECO:0000313" key="6">
    <source>
        <dbReference type="Proteomes" id="UP001307889"/>
    </source>
</evidence>
<dbReference type="InterPro" id="IPR001005">
    <property type="entry name" value="SANT/Myb"/>
</dbReference>
<dbReference type="Proteomes" id="UP001307889">
    <property type="component" value="Chromosome 11"/>
</dbReference>
<feature type="compositionally biased region" description="Basic and acidic residues" evidence="3">
    <location>
        <begin position="485"/>
        <end position="497"/>
    </location>
</feature>
<dbReference type="SMART" id="SM00717">
    <property type="entry name" value="SANT"/>
    <property type="match status" value="3"/>
</dbReference>
<feature type="region of interest" description="Disordered" evidence="3">
    <location>
        <begin position="461"/>
        <end position="505"/>
    </location>
</feature>
<sequence length="839" mass="94820">MDVTASDTVIAKWSDAQTRLLISVYRKMTRKKDFLFMKKHELWRDVADKLGIGMTATNCENRWKTLMRGYKKAQTHNRSARSRQKPFMYQAELESIIHEVDVLTESIQVRDQQLIFESAANDSDTDLDTPRGKYSRTSQGQSVGDAEEVSVPSGHDGFHWTHEQTVMLIAAYKKINQRKAGRKITKGQMWREVAQTPGIGMTDQQCQNRWKTLTRHYNKLQANNFPSDRPFFYRAALEEIFSNEGKIELFDGEEFAPRIITDPNYCNVDDDDDEGGVTTIVEDSKAPLRFLKFPDQSEEDEAELREKSVRLSDAIPVSWTVAQTRLLIAQYEKTIRRIRAESLTMKRWQMWQEIANELSIGMTANQCENRWKTLLRAYKKKVHDRKYWGGQPKPFLYQAEMDAILSEDDRSSHEETCSAEDGEASCHADEMNDRSKLFEEKQKPDMAAFAAVTYTMGLLAESDGTGSHDTSGEDSDSSPPKKAIRLKDRSSKSEDAGAKGPMQSRFRIEDPLSLTDKQFEKTYGFEKPLAELVIKHVRPHLTYTKSANIWIMATLQQFVTGCKRLESSKAFGLSKSVVIRARRAVTDVLVELAKKHIKFPSSPEQLKHSADEFGKTYKIPEAVGVLYCTQIAVAMSRTAQTTPYLNPYGYLSLNVQLISNNSYRIVSCLPKYPGGTEDCNIWQSSQIRELFSNMYSEGKSNYKLVGAGDYLAEPWLLTPVGDTSAGAGEAEYNKALEMASQSALMTLGILKGRFRCLTKPFALTTTPIIAAKTVVACAVIHNLTLEAGDSKIATPPMKVDESDAQKLTSVAQETDDEDMILDEVGRAARSEYIKKYFSR</sequence>
<feature type="domain" description="Myb-like" evidence="4">
    <location>
        <begin position="160"/>
        <end position="214"/>
    </location>
</feature>
<accession>A0ABN7B7N6</accession>
<feature type="compositionally biased region" description="Basic and acidic residues" evidence="3">
    <location>
        <begin position="424"/>
        <end position="434"/>
    </location>
</feature>
<feature type="compositionally biased region" description="Basic and acidic residues" evidence="3">
    <location>
        <begin position="407"/>
        <end position="416"/>
    </location>
</feature>
<evidence type="ECO:0000256" key="3">
    <source>
        <dbReference type="SAM" id="MobiDB-lite"/>
    </source>
</evidence>
<reference evidence="5 6" key="1">
    <citation type="submission" date="2023-09" db="EMBL/GenBank/DDBJ databases">
        <title>Nesidiocoris tenuis whole genome shotgun sequence.</title>
        <authorList>
            <person name="Shibata T."/>
            <person name="Shimoda M."/>
            <person name="Kobayashi T."/>
            <person name="Uehara T."/>
        </authorList>
    </citation>
    <scope>NUCLEOTIDE SEQUENCE [LARGE SCALE GENOMIC DNA]</scope>
    <source>
        <strain evidence="5 6">Japan</strain>
    </source>
</reference>
<evidence type="ECO:0000256" key="1">
    <source>
        <dbReference type="ARBA" id="ARBA00001968"/>
    </source>
</evidence>
<evidence type="ECO:0000313" key="5">
    <source>
        <dbReference type="EMBL" id="BES99874.1"/>
    </source>
</evidence>
<comment type="cofactor">
    <cofactor evidence="1">
        <name>a divalent metal cation</name>
        <dbReference type="ChEBI" id="CHEBI:60240"/>
    </cofactor>
</comment>
<gene>
    <name evidence="5" type="ORF">NTJ_12692</name>
</gene>
<dbReference type="EMBL" id="AP028919">
    <property type="protein sequence ID" value="BES99874.1"/>
    <property type="molecule type" value="Genomic_DNA"/>
</dbReference>
<organism evidence="5 6">
    <name type="scientific">Nesidiocoris tenuis</name>
    <dbReference type="NCBI Taxonomy" id="355587"/>
    <lineage>
        <taxon>Eukaryota</taxon>
        <taxon>Metazoa</taxon>
        <taxon>Ecdysozoa</taxon>
        <taxon>Arthropoda</taxon>
        <taxon>Hexapoda</taxon>
        <taxon>Insecta</taxon>
        <taxon>Pterygota</taxon>
        <taxon>Neoptera</taxon>
        <taxon>Paraneoptera</taxon>
        <taxon>Hemiptera</taxon>
        <taxon>Heteroptera</taxon>
        <taxon>Panheteroptera</taxon>
        <taxon>Cimicomorpha</taxon>
        <taxon>Miridae</taxon>
        <taxon>Dicyphina</taxon>
        <taxon>Nesidiocoris</taxon>
    </lineage>
</organism>
<dbReference type="PANTHER" id="PTHR47595">
    <property type="entry name" value="HEAT SHOCK 70 KDA PROTEIN 14"/>
    <property type="match status" value="1"/>
</dbReference>
<dbReference type="InterPro" id="IPR027806">
    <property type="entry name" value="HARBI1_dom"/>
</dbReference>